<evidence type="ECO:0008006" key="2">
    <source>
        <dbReference type="Google" id="ProtNLM"/>
    </source>
</evidence>
<proteinExistence type="predicted"/>
<reference evidence="1" key="1">
    <citation type="submission" date="2023-04" db="EMBL/GenBank/DDBJ databases">
        <title>The human skin virome in hidradenitis suppurativa patients.</title>
        <authorList>
            <person name="Jansen D."/>
        </authorList>
    </citation>
    <scope>NUCLEOTIDE SEQUENCE</scope>
    <source>
        <strain evidence="1">VC3_JansenPhageH</strain>
    </source>
</reference>
<sequence>MDPQQEIFTELRARLLRLFPNSVYDGALPDASTPYPFLYLGESTADDDANKSAVFGEVTQSVHVWMADVKKRGTLSSMMLDVKKVARAINRTKNFQWQVSGIHQTILPDKTTKTPLLHGVVEMTFSFS</sequence>
<dbReference type="EMBL" id="OQ890319">
    <property type="protein sequence ID" value="WLJ25927.1"/>
    <property type="molecule type" value="Genomic_DNA"/>
</dbReference>
<accession>A0AA50AD78</accession>
<organism evidence="1">
    <name type="scientific">Firmicutes phage HS11</name>
    <dbReference type="NCBI Taxonomy" id="3056393"/>
    <lineage>
        <taxon>Viruses</taxon>
    </lineage>
</organism>
<protein>
    <recommendedName>
        <fullName evidence="2">DUF3168 domain-containing protein</fullName>
    </recommendedName>
</protein>
<dbReference type="InterPro" id="IPR053745">
    <property type="entry name" value="Viral_Tail_Comp_sf"/>
</dbReference>
<dbReference type="Gene3D" id="3.30.2000.30">
    <property type="match status" value="1"/>
</dbReference>
<name>A0AA50AD78_9VIRU</name>
<evidence type="ECO:0000313" key="1">
    <source>
        <dbReference type="EMBL" id="WLJ25927.1"/>
    </source>
</evidence>